<reference evidence="2" key="1">
    <citation type="journal article" date="2019" name="Int. J. Syst. Evol. Microbiol.">
        <title>The Global Catalogue of Microorganisms (GCM) 10K type strain sequencing project: providing services to taxonomists for standard genome sequencing and annotation.</title>
        <authorList>
            <consortium name="The Broad Institute Genomics Platform"/>
            <consortium name="The Broad Institute Genome Sequencing Center for Infectious Disease"/>
            <person name="Wu L."/>
            <person name="Ma J."/>
        </authorList>
    </citation>
    <scope>NUCLEOTIDE SEQUENCE [LARGE SCALE GENOMIC DNA]</scope>
    <source>
        <strain evidence="2">CGMCC 1.13574</strain>
    </source>
</reference>
<dbReference type="EMBL" id="JBHUIO010000025">
    <property type="protein sequence ID" value="MFD2172411.1"/>
    <property type="molecule type" value="Genomic_DNA"/>
</dbReference>
<dbReference type="Proteomes" id="UP001597343">
    <property type="component" value="Unassembled WGS sequence"/>
</dbReference>
<proteinExistence type="predicted"/>
<dbReference type="RefSeq" id="WP_386049796.1">
    <property type="nucleotide sequence ID" value="NZ_JBHUIO010000025.1"/>
</dbReference>
<keyword evidence="2" id="KW-1185">Reference proteome</keyword>
<accession>A0ABW5A4A9</accession>
<evidence type="ECO:0000313" key="1">
    <source>
        <dbReference type="EMBL" id="MFD2172411.1"/>
    </source>
</evidence>
<sequence>MTAPIKLCHIYAQEQPHGEARIVLNRAALANLKKALNNLTEVADRGDDPNRMYRAKIDLLTSDGEGYELMVILDDRDWQSEAWQSRYLPYTDPVAWRCANLGKIKPEGGDER</sequence>
<protein>
    <submittedName>
        <fullName evidence="1">Uncharacterized protein</fullName>
    </submittedName>
</protein>
<name>A0ABW5A4A9_9BACL</name>
<organism evidence="1 2">
    <name type="scientific">Tumebacillus lipolyticus</name>
    <dbReference type="NCBI Taxonomy" id="1280370"/>
    <lineage>
        <taxon>Bacteria</taxon>
        <taxon>Bacillati</taxon>
        <taxon>Bacillota</taxon>
        <taxon>Bacilli</taxon>
        <taxon>Bacillales</taxon>
        <taxon>Alicyclobacillaceae</taxon>
        <taxon>Tumebacillus</taxon>
    </lineage>
</organism>
<evidence type="ECO:0000313" key="2">
    <source>
        <dbReference type="Proteomes" id="UP001597343"/>
    </source>
</evidence>
<gene>
    <name evidence="1" type="ORF">ACFSOY_20925</name>
</gene>
<comment type="caution">
    <text evidence="1">The sequence shown here is derived from an EMBL/GenBank/DDBJ whole genome shotgun (WGS) entry which is preliminary data.</text>
</comment>